<evidence type="ECO:0000256" key="1">
    <source>
        <dbReference type="SAM" id="MobiDB-lite"/>
    </source>
</evidence>
<protein>
    <recommendedName>
        <fullName evidence="4">Cellulose biosynthesis protein BcsR</fullName>
    </recommendedName>
</protein>
<feature type="region of interest" description="Disordered" evidence="1">
    <location>
        <begin position="76"/>
        <end position="116"/>
    </location>
</feature>
<evidence type="ECO:0000313" key="2">
    <source>
        <dbReference type="EMBL" id="WCT77053.1"/>
    </source>
</evidence>
<dbReference type="RefSeq" id="WP_273617447.1">
    <property type="nucleotide sequence ID" value="NZ_CP103868.1"/>
</dbReference>
<gene>
    <name evidence="2" type="ORF">PQ457_14165</name>
</gene>
<dbReference type="Proteomes" id="UP001218231">
    <property type="component" value="Chromosome"/>
</dbReference>
<evidence type="ECO:0000313" key="3">
    <source>
        <dbReference type="Proteomes" id="UP001218231"/>
    </source>
</evidence>
<proteinExistence type="predicted"/>
<name>A0ABY7TUW7_9SPHN</name>
<organism evidence="2 3">
    <name type="scientific">Novosphingobium humi</name>
    <dbReference type="NCBI Taxonomy" id="2282397"/>
    <lineage>
        <taxon>Bacteria</taxon>
        <taxon>Pseudomonadati</taxon>
        <taxon>Pseudomonadota</taxon>
        <taxon>Alphaproteobacteria</taxon>
        <taxon>Sphingomonadales</taxon>
        <taxon>Sphingomonadaceae</taxon>
        <taxon>Novosphingobium</taxon>
    </lineage>
</organism>
<dbReference type="EMBL" id="CP117417">
    <property type="protein sequence ID" value="WCT77053.1"/>
    <property type="molecule type" value="Genomic_DNA"/>
</dbReference>
<evidence type="ECO:0008006" key="4">
    <source>
        <dbReference type="Google" id="ProtNLM"/>
    </source>
</evidence>
<sequence>MRKDVANLLAKLGKREFHYQEFADRFSDVELWPLFETLIHDPRILNAPPAEDHGEVAITANAAAATAAPAPAATLATIAPARPGGETSGAEPAPASKDLSSLFARYGGQNGEDAPGDVHALLQKLAQQIEQGKL</sequence>
<keyword evidence="3" id="KW-1185">Reference proteome</keyword>
<reference evidence="2 3" key="1">
    <citation type="submission" date="2023-02" db="EMBL/GenBank/DDBJ databases">
        <title>Genome sequence of Novosphingobium humi KACC 19094.</title>
        <authorList>
            <person name="Kim S."/>
            <person name="Heo J."/>
            <person name="Kwon S.-W."/>
        </authorList>
    </citation>
    <scope>NUCLEOTIDE SEQUENCE [LARGE SCALE GENOMIC DNA]</scope>
    <source>
        <strain evidence="2 3">KACC 19094</strain>
    </source>
</reference>
<accession>A0ABY7TUW7</accession>